<evidence type="ECO:0000256" key="1">
    <source>
        <dbReference type="SAM" id="Coils"/>
    </source>
</evidence>
<gene>
    <name evidence="3" type="ORF">SAMN04488055_1685</name>
</gene>
<dbReference type="Proteomes" id="UP000185003">
    <property type="component" value="Unassembled WGS sequence"/>
</dbReference>
<sequence length="315" mass="34828">MKKLILLPILVLLSTFSFAQGSSEYTTSVYFAPGYAIGDYIEFLKVAPYNAGAAGYYDVSISYTRGNIASAATHRAAISHANPAVWREMGTVNSNGYAWSGAHNFTVDCNTEYTNPRFRIRAIQTFGVLDQGIIVHIKVRSINMDFGWTALSATGNDQTVVKLQPMTSEWSLYVGSPYSSNSAAVALNVKENGYVGVGTRNPQSELSVAGTVTAKKVKVLSTGWPDFVFEKQYPLLPLPKVEQFIEENKHLPGIPSASQIEQGGQDIGEINSKLLQKIEELTLYLIEEQKERKKLEETVKELKQLYGGLQKLREK</sequence>
<dbReference type="AlphaFoldDB" id="A0A1N6EKV7"/>
<reference evidence="3 4" key="1">
    <citation type="submission" date="2016-11" db="EMBL/GenBank/DDBJ databases">
        <authorList>
            <person name="Jaros S."/>
            <person name="Januszkiewicz K."/>
            <person name="Wedrychowicz H."/>
        </authorList>
    </citation>
    <scope>NUCLEOTIDE SEQUENCE [LARGE SCALE GENOMIC DNA]</scope>
    <source>
        <strain evidence="3 4">DSM 24787</strain>
    </source>
</reference>
<dbReference type="RefSeq" id="WP_074238809.1">
    <property type="nucleotide sequence ID" value="NZ_FSRA01000001.1"/>
</dbReference>
<evidence type="ECO:0000313" key="4">
    <source>
        <dbReference type="Proteomes" id="UP000185003"/>
    </source>
</evidence>
<feature type="signal peptide" evidence="2">
    <location>
        <begin position="1"/>
        <end position="19"/>
    </location>
</feature>
<keyword evidence="4" id="KW-1185">Reference proteome</keyword>
<proteinExistence type="predicted"/>
<accession>A0A1N6EKV7</accession>
<organism evidence="3 4">
    <name type="scientific">Chitinophaga niabensis</name>
    <dbReference type="NCBI Taxonomy" id="536979"/>
    <lineage>
        <taxon>Bacteria</taxon>
        <taxon>Pseudomonadati</taxon>
        <taxon>Bacteroidota</taxon>
        <taxon>Chitinophagia</taxon>
        <taxon>Chitinophagales</taxon>
        <taxon>Chitinophagaceae</taxon>
        <taxon>Chitinophaga</taxon>
    </lineage>
</organism>
<feature type="chain" id="PRO_5012703746" evidence="2">
    <location>
        <begin position="20"/>
        <end position="315"/>
    </location>
</feature>
<dbReference type="OrthoDB" id="657976at2"/>
<dbReference type="EMBL" id="FSRA01000001">
    <property type="protein sequence ID" value="SIN83676.1"/>
    <property type="molecule type" value="Genomic_DNA"/>
</dbReference>
<keyword evidence="1" id="KW-0175">Coiled coil</keyword>
<keyword evidence="2" id="KW-0732">Signal</keyword>
<protein>
    <submittedName>
        <fullName evidence="3">Uncharacterized protein</fullName>
    </submittedName>
</protein>
<name>A0A1N6EKV7_9BACT</name>
<feature type="coiled-coil region" evidence="1">
    <location>
        <begin position="278"/>
        <end position="315"/>
    </location>
</feature>
<dbReference type="STRING" id="536979.SAMN04488055_1685"/>
<evidence type="ECO:0000313" key="3">
    <source>
        <dbReference type="EMBL" id="SIN83676.1"/>
    </source>
</evidence>
<evidence type="ECO:0000256" key="2">
    <source>
        <dbReference type="SAM" id="SignalP"/>
    </source>
</evidence>